<accession>A0ABD3H3P5</accession>
<organism evidence="1 2">
    <name type="scientific">Riccia sorocarpa</name>
    <dbReference type="NCBI Taxonomy" id="122646"/>
    <lineage>
        <taxon>Eukaryota</taxon>
        <taxon>Viridiplantae</taxon>
        <taxon>Streptophyta</taxon>
        <taxon>Embryophyta</taxon>
        <taxon>Marchantiophyta</taxon>
        <taxon>Marchantiopsida</taxon>
        <taxon>Marchantiidae</taxon>
        <taxon>Marchantiales</taxon>
        <taxon>Ricciaceae</taxon>
        <taxon>Riccia</taxon>
    </lineage>
</organism>
<dbReference type="InterPro" id="IPR036875">
    <property type="entry name" value="Znf_CCHC_sf"/>
</dbReference>
<name>A0ABD3H3P5_9MARC</name>
<dbReference type="Proteomes" id="UP001633002">
    <property type="component" value="Unassembled WGS sequence"/>
</dbReference>
<evidence type="ECO:0000313" key="2">
    <source>
        <dbReference type="Proteomes" id="UP001633002"/>
    </source>
</evidence>
<comment type="caution">
    <text evidence="1">The sequence shown here is derived from an EMBL/GenBank/DDBJ whole genome shotgun (WGS) entry which is preliminary data.</text>
</comment>
<dbReference type="Gene3D" id="4.10.60.10">
    <property type="entry name" value="Zinc finger, CCHC-type"/>
    <property type="match status" value="1"/>
</dbReference>
<dbReference type="AlphaFoldDB" id="A0ABD3H3P5"/>
<sequence>MGESILTLATLSTGIRRLNCQVAEADTGDDCKSEQFLRWKETVEESGVHGDEVLIRKTFHELELEAQRIKKGSQFTTFEEFDFALDCWSVLNRRSHQKIKSKGDCRVRRCRYGATMRTRKAGSSQVAPAIEGAETAQPSEKRQRVSKYGAAGEQQRYLSAGRVFKRGGSGENLLEGEISSESRKCDWRVRVQKQAKTGTIEISVCVLEHQCPADLHGWRGASSKSMWLAKVMCKMVENSNVPIRQLMDDFLMLFHKSSRYKQIWRAQDHVKELLQGSQAAILGTEDLDQEQRRTGHGSKQCGICHEYGHNKRTCPQRQKAIAE</sequence>
<dbReference type="EMBL" id="JBJQOH010000006">
    <property type="protein sequence ID" value="KAL3686132.1"/>
    <property type="molecule type" value="Genomic_DNA"/>
</dbReference>
<proteinExistence type="predicted"/>
<evidence type="ECO:0008006" key="3">
    <source>
        <dbReference type="Google" id="ProtNLM"/>
    </source>
</evidence>
<gene>
    <name evidence="1" type="ORF">R1sor_004154</name>
</gene>
<protein>
    <recommendedName>
        <fullName evidence="3">Transposase</fullName>
    </recommendedName>
</protein>
<dbReference type="SUPFAM" id="SSF57756">
    <property type="entry name" value="Retrovirus zinc finger-like domains"/>
    <property type="match status" value="1"/>
</dbReference>
<evidence type="ECO:0000313" key="1">
    <source>
        <dbReference type="EMBL" id="KAL3686132.1"/>
    </source>
</evidence>
<reference evidence="1 2" key="1">
    <citation type="submission" date="2024-09" db="EMBL/GenBank/DDBJ databases">
        <title>Chromosome-scale assembly of Riccia sorocarpa.</title>
        <authorList>
            <person name="Paukszto L."/>
        </authorList>
    </citation>
    <scope>NUCLEOTIDE SEQUENCE [LARGE SCALE GENOMIC DNA]</scope>
    <source>
        <strain evidence="1">LP-2024</strain>
        <tissue evidence="1">Aerial parts of the thallus</tissue>
    </source>
</reference>
<keyword evidence="2" id="KW-1185">Reference proteome</keyword>